<dbReference type="EMBL" id="AP019537">
    <property type="protein sequence ID" value="BBJ03436.1"/>
    <property type="molecule type" value="Genomic_DNA"/>
</dbReference>
<proteinExistence type="predicted"/>
<protein>
    <submittedName>
        <fullName evidence="1">Uncharacterized protein</fullName>
    </submittedName>
</protein>
<organism evidence="1">
    <name type="scientific">Marinobacter nauticus</name>
    <name type="common">Marinobacter hydrocarbonoclasticus</name>
    <name type="synonym">Marinobacter aquaeolei</name>
    <dbReference type="NCBI Taxonomy" id="2743"/>
    <lineage>
        <taxon>Bacteria</taxon>
        <taxon>Pseudomonadati</taxon>
        <taxon>Pseudomonadota</taxon>
        <taxon>Gammaproteobacteria</taxon>
        <taxon>Pseudomonadales</taxon>
        <taxon>Marinobacteraceae</taxon>
        <taxon>Marinobacter</taxon>
    </lineage>
</organism>
<dbReference type="AlphaFoldDB" id="A0A455W2K7"/>
<accession>A0A455W2K7</accession>
<sequence>MVIISGLIQVSPESSAWSPLLIGNSDNAMTELSQSNNWQKLYPLGYFILNQTHKEEHHV</sequence>
<evidence type="ECO:0000313" key="1">
    <source>
        <dbReference type="EMBL" id="BBJ03436.1"/>
    </source>
</evidence>
<gene>
    <name evidence="1" type="ORF">YBY_12840</name>
</gene>
<reference evidence="1" key="1">
    <citation type="submission" date="2019-03" db="EMBL/GenBank/DDBJ databases">
        <title>Whole genome analysis of nitrate-reducing bacteria Marinobacter hydrocarbonoclasticus YB03.</title>
        <authorList>
            <person name="Azam A.H."/>
            <person name="Yuk S.R."/>
            <person name="Kamarisima K."/>
            <person name="Miyanaga K."/>
            <person name="Tanji Y."/>
        </authorList>
    </citation>
    <scope>NUCLEOTIDE SEQUENCE</scope>
    <source>
        <strain evidence="1">YB03</strain>
    </source>
</reference>
<name>A0A455W2K7_MARNT</name>